<dbReference type="SUPFAM" id="SSF56601">
    <property type="entry name" value="beta-lactamase/transpeptidase-like"/>
    <property type="match status" value="1"/>
</dbReference>
<comment type="similarity">
    <text evidence="2">Belongs to the class-A beta-lactamase family.</text>
</comment>
<sequence>MRNSVFITLIISICVCSCTTPIDTVLTSEHPAIQKVMDSLDTYEVQILYTQIDTTSKGLVKFKDYAFQENQKTYFYPASTVKLPIALLASEYVTAHPELDLDTPYISKRDSVLHSVADDMRQIFAVSDNEAYNRLYDLLGRDAINTRLKALGLAPTRISHRLSTSNADAAERATIKFFPSYEGDVVTIENQTDGPIADVKAKHQQKGTGYFKDGNLMQTPFDFSKKNYFPLQAQHELMKRFFFEDQFDADERFAISYTDKIRIQKMMHTLPRKAKYDPETYYDSYGKFFLYGDSKDPIPEHIKIYNKVGYAYGTLTETAYVVDEKAGIHFLLSATILVNKNGIFNDDTYEYDTVGIPFLAQLGREIYALEKGRKQ</sequence>
<reference evidence="6" key="1">
    <citation type="journal article" date="2019" name="Int. J. Syst. Evol. Microbiol.">
        <title>The Global Catalogue of Microorganisms (GCM) 10K type strain sequencing project: providing services to taxonomists for standard genome sequencing and annotation.</title>
        <authorList>
            <consortium name="The Broad Institute Genomics Platform"/>
            <consortium name="The Broad Institute Genome Sequencing Center for Infectious Disease"/>
            <person name="Wu L."/>
            <person name="Ma J."/>
        </authorList>
    </citation>
    <scope>NUCLEOTIDE SEQUENCE [LARGE SCALE GENOMIC DNA]</scope>
    <source>
        <strain evidence="6">YJ-61-S</strain>
    </source>
</reference>
<dbReference type="Pfam" id="PF13354">
    <property type="entry name" value="Beta-lactamase2"/>
    <property type="match status" value="1"/>
</dbReference>
<comment type="catalytic activity">
    <reaction evidence="1">
        <text>a beta-lactam + H2O = a substituted beta-amino acid</text>
        <dbReference type="Rhea" id="RHEA:20401"/>
        <dbReference type="ChEBI" id="CHEBI:15377"/>
        <dbReference type="ChEBI" id="CHEBI:35627"/>
        <dbReference type="ChEBI" id="CHEBI:140347"/>
        <dbReference type="EC" id="3.5.2.6"/>
    </reaction>
</comment>
<dbReference type="RefSeq" id="WP_379980840.1">
    <property type="nucleotide sequence ID" value="NZ_JBHSFV010000011.1"/>
</dbReference>
<dbReference type="Proteomes" id="UP001596043">
    <property type="component" value="Unassembled WGS sequence"/>
</dbReference>
<comment type="caution">
    <text evidence="5">The sequence shown here is derived from an EMBL/GenBank/DDBJ whole genome shotgun (WGS) entry which is preliminary data.</text>
</comment>
<protein>
    <recommendedName>
        <fullName evidence="3">beta-lactamase</fullName>
        <ecNumber evidence="3">3.5.2.6</ecNumber>
    </recommendedName>
</protein>
<keyword evidence="5" id="KW-0378">Hydrolase</keyword>
<dbReference type="GO" id="GO:0016787">
    <property type="term" value="F:hydrolase activity"/>
    <property type="evidence" value="ECO:0007669"/>
    <property type="project" value="UniProtKB-KW"/>
</dbReference>
<name>A0ABV9I2Q0_9FLAO</name>
<evidence type="ECO:0000256" key="2">
    <source>
        <dbReference type="ARBA" id="ARBA00009009"/>
    </source>
</evidence>
<evidence type="ECO:0000259" key="4">
    <source>
        <dbReference type="Pfam" id="PF13354"/>
    </source>
</evidence>
<evidence type="ECO:0000313" key="5">
    <source>
        <dbReference type="EMBL" id="MFC4635525.1"/>
    </source>
</evidence>
<evidence type="ECO:0000313" key="6">
    <source>
        <dbReference type="Proteomes" id="UP001596043"/>
    </source>
</evidence>
<dbReference type="Gene3D" id="3.40.710.10">
    <property type="entry name" value="DD-peptidase/beta-lactamase superfamily"/>
    <property type="match status" value="1"/>
</dbReference>
<dbReference type="InterPro" id="IPR012338">
    <property type="entry name" value="Beta-lactam/transpept-like"/>
</dbReference>
<evidence type="ECO:0000256" key="1">
    <source>
        <dbReference type="ARBA" id="ARBA00001526"/>
    </source>
</evidence>
<feature type="domain" description="Beta-lactamase class A catalytic" evidence="4">
    <location>
        <begin position="67"/>
        <end position="328"/>
    </location>
</feature>
<dbReference type="PANTHER" id="PTHR35333">
    <property type="entry name" value="BETA-LACTAMASE"/>
    <property type="match status" value="1"/>
</dbReference>
<keyword evidence="6" id="KW-1185">Reference proteome</keyword>
<accession>A0ABV9I2Q0</accession>
<dbReference type="InterPro" id="IPR000871">
    <property type="entry name" value="Beta-lactam_class-A"/>
</dbReference>
<gene>
    <name evidence="5" type="ORF">ACFO3O_16565</name>
</gene>
<dbReference type="InterPro" id="IPR045155">
    <property type="entry name" value="Beta-lactam_cat"/>
</dbReference>
<proteinExistence type="inferred from homology"/>
<dbReference type="PANTHER" id="PTHR35333:SF3">
    <property type="entry name" value="BETA-LACTAMASE-TYPE TRANSPEPTIDASE FOLD CONTAINING PROTEIN"/>
    <property type="match status" value="1"/>
</dbReference>
<dbReference type="EMBL" id="JBHSFV010000011">
    <property type="protein sequence ID" value="MFC4635525.1"/>
    <property type="molecule type" value="Genomic_DNA"/>
</dbReference>
<evidence type="ECO:0000256" key="3">
    <source>
        <dbReference type="ARBA" id="ARBA00012865"/>
    </source>
</evidence>
<dbReference type="EC" id="3.5.2.6" evidence="3"/>
<organism evidence="5 6">
    <name type="scientific">Dokdonia ponticola</name>
    <dbReference type="NCBI Taxonomy" id="2041041"/>
    <lineage>
        <taxon>Bacteria</taxon>
        <taxon>Pseudomonadati</taxon>
        <taxon>Bacteroidota</taxon>
        <taxon>Flavobacteriia</taxon>
        <taxon>Flavobacteriales</taxon>
        <taxon>Flavobacteriaceae</taxon>
        <taxon>Dokdonia</taxon>
    </lineage>
</organism>